<name>A0A3N1MD20_9PROT</name>
<dbReference type="EMBL" id="RJKX01000011">
    <property type="protein sequence ID" value="ROQ01488.1"/>
    <property type="molecule type" value="Genomic_DNA"/>
</dbReference>
<dbReference type="PANTHER" id="PTHR30273">
    <property type="entry name" value="PERIPLASMIC SIGNAL SENSOR AND SIGMA FACTOR ACTIVATOR FECR-RELATED"/>
    <property type="match status" value="1"/>
</dbReference>
<keyword evidence="1" id="KW-0472">Membrane</keyword>
<sequence length="334" mass="35419">MNERMTGNGSGSPPRHMDMAVPQSPAEAIEEDAIAWFVLLRDTDASRDDRARHAAWLAASPAHRAAWQDVGALWGGMDALAPANQNRPPPPRRRHRAAALAACLLLACVGAWAVAPPGLFADERSGVGQRRTVSLADGSSVELGTASALSVHFDGSERRVVLHRGQGYFMVAPEADRPFVVEAAGGRVTAVGTEFDVKIIDDDSRPSVAVAVAEGVVAVSAGRDGRSVRVGAGQGLRYGAALIGPPGAVDIAEATAWRSDRLVFHERPLGQVVRDLERYRWGRILILDPALAAIPVTGVFNARRTDAALDTIAATLPVRVVRVTDLLAIVSPPR</sequence>
<dbReference type="OrthoDB" id="1098280at2"/>
<protein>
    <submittedName>
        <fullName evidence="4">FecR family protein</fullName>
    </submittedName>
</protein>
<feature type="domain" description="FecR protein" evidence="2">
    <location>
        <begin position="123"/>
        <end position="217"/>
    </location>
</feature>
<dbReference type="GO" id="GO:0016989">
    <property type="term" value="F:sigma factor antagonist activity"/>
    <property type="evidence" value="ECO:0007669"/>
    <property type="project" value="TreeGrafter"/>
</dbReference>
<organism evidence="4 5">
    <name type="scientific">Stella humosa</name>
    <dbReference type="NCBI Taxonomy" id="94"/>
    <lineage>
        <taxon>Bacteria</taxon>
        <taxon>Pseudomonadati</taxon>
        <taxon>Pseudomonadota</taxon>
        <taxon>Alphaproteobacteria</taxon>
        <taxon>Rhodospirillales</taxon>
        <taxon>Stellaceae</taxon>
        <taxon>Stella</taxon>
    </lineage>
</organism>
<accession>A0A3N1MD20</accession>
<comment type="caution">
    <text evidence="4">The sequence shown here is derived from an EMBL/GenBank/DDBJ whole genome shotgun (WGS) entry which is preliminary data.</text>
</comment>
<dbReference type="InterPro" id="IPR006860">
    <property type="entry name" value="FecR"/>
</dbReference>
<dbReference type="Gene3D" id="2.60.120.1440">
    <property type="match status" value="1"/>
</dbReference>
<keyword evidence="1" id="KW-1133">Transmembrane helix</keyword>
<gene>
    <name evidence="4" type="ORF">EDC65_0667</name>
</gene>
<keyword evidence="1" id="KW-0812">Transmembrane</keyword>
<evidence type="ECO:0000256" key="1">
    <source>
        <dbReference type="SAM" id="Phobius"/>
    </source>
</evidence>
<dbReference type="Pfam" id="PF16220">
    <property type="entry name" value="DUF4880"/>
    <property type="match status" value="1"/>
</dbReference>
<dbReference type="InterPro" id="IPR012373">
    <property type="entry name" value="Ferrdict_sens_TM"/>
</dbReference>
<dbReference type="InterPro" id="IPR032623">
    <property type="entry name" value="FecR_N"/>
</dbReference>
<evidence type="ECO:0000313" key="4">
    <source>
        <dbReference type="EMBL" id="ROQ01488.1"/>
    </source>
</evidence>
<dbReference type="Pfam" id="PF04773">
    <property type="entry name" value="FecR"/>
    <property type="match status" value="1"/>
</dbReference>
<dbReference type="Proteomes" id="UP000278222">
    <property type="component" value="Unassembled WGS sequence"/>
</dbReference>
<evidence type="ECO:0000259" key="3">
    <source>
        <dbReference type="Pfam" id="PF16220"/>
    </source>
</evidence>
<evidence type="ECO:0000259" key="2">
    <source>
        <dbReference type="Pfam" id="PF04773"/>
    </source>
</evidence>
<dbReference type="AlphaFoldDB" id="A0A3N1MD20"/>
<feature type="domain" description="FecR N-terminal" evidence="3">
    <location>
        <begin position="32"/>
        <end position="72"/>
    </location>
</feature>
<keyword evidence="5" id="KW-1185">Reference proteome</keyword>
<feature type="transmembrane region" description="Helical" evidence="1">
    <location>
        <begin position="97"/>
        <end position="115"/>
    </location>
</feature>
<dbReference type="Gene3D" id="3.55.50.30">
    <property type="match status" value="1"/>
</dbReference>
<dbReference type="PIRSF" id="PIRSF018266">
    <property type="entry name" value="FecR"/>
    <property type="match status" value="1"/>
</dbReference>
<reference evidence="4 5" key="1">
    <citation type="submission" date="2018-11" db="EMBL/GenBank/DDBJ databases">
        <title>Genomic Encyclopedia of Type Strains, Phase IV (KMG-IV): sequencing the most valuable type-strain genomes for metagenomic binning, comparative biology and taxonomic classification.</title>
        <authorList>
            <person name="Goeker M."/>
        </authorList>
    </citation>
    <scope>NUCLEOTIDE SEQUENCE [LARGE SCALE GENOMIC DNA]</scope>
    <source>
        <strain evidence="4 5">DSM 5900</strain>
    </source>
</reference>
<evidence type="ECO:0000313" key="5">
    <source>
        <dbReference type="Proteomes" id="UP000278222"/>
    </source>
</evidence>
<proteinExistence type="predicted"/>
<dbReference type="PANTHER" id="PTHR30273:SF2">
    <property type="entry name" value="PROTEIN FECR"/>
    <property type="match status" value="1"/>
</dbReference>